<dbReference type="AlphaFoldDB" id="A0A0A9GB36"/>
<proteinExistence type="predicted"/>
<reference evidence="1" key="2">
    <citation type="journal article" date="2015" name="Data Brief">
        <title>Shoot transcriptome of the giant reed, Arundo donax.</title>
        <authorList>
            <person name="Barrero R.A."/>
            <person name="Guerrero F.D."/>
            <person name="Moolhuijzen P."/>
            <person name="Goolsby J.A."/>
            <person name="Tidwell J."/>
            <person name="Bellgard S.E."/>
            <person name="Bellgard M.I."/>
        </authorList>
    </citation>
    <scope>NUCLEOTIDE SEQUENCE</scope>
    <source>
        <tissue evidence="1">Shoot tissue taken approximately 20 cm above the soil surface</tissue>
    </source>
</reference>
<protein>
    <submittedName>
        <fullName evidence="1">Uncharacterized protein</fullName>
    </submittedName>
</protein>
<accession>A0A0A9GB36</accession>
<name>A0A0A9GB36_ARUDO</name>
<reference evidence="1" key="1">
    <citation type="submission" date="2014-09" db="EMBL/GenBank/DDBJ databases">
        <authorList>
            <person name="Magalhaes I.L.F."/>
            <person name="Oliveira U."/>
            <person name="Santos F.R."/>
            <person name="Vidigal T.H.D.A."/>
            <person name="Brescovit A.D."/>
            <person name="Santos A.J."/>
        </authorList>
    </citation>
    <scope>NUCLEOTIDE SEQUENCE</scope>
    <source>
        <tissue evidence="1">Shoot tissue taken approximately 20 cm above the soil surface</tissue>
    </source>
</reference>
<organism evidence="1">
    <name type="scientific">Arundo donax</name>
    <name type="common">Giant reed</name>
    <name type="synonym">Donax arundinaceus</name>
    <dbReference type="NCBI Taxonomy" id="35708"/>
    <lineage>
        <taxon>Eukaryota</taxon>
        <taxon>Viridiplantae</taxon>
        <taxon>Streptophyta</taxon>
        <taxon>Embryophyta</taxon>
        <taxon>Tracheophyta</taxon>
        <taxon>Spermatophyta</taxon>
        <taxon>Magnoliopsida</taxon>
        <taxon>Liliopsida</taxon>
        <taxon>Poales</taxon>
        <taxon>Poaceae</taxon>
        <taxon>PACMAD clade</taxon>
        <taxon>Arundinoideae</taxon>
        <taxon>Arundineae</taxon>
        <taxon>Arundo</taxon>
    </lineage>
</organism>
<dbReference type="EMBL" id="GBRH01176209">
    <property type="protein sequence ID" value="JAE21687.1"/>
    <property type="molecule type" value="Transcribed_RNA"/>
</dbReference>
<sequence>MCSWTSLSVSHRTQPASFALPLSASIGTPSSLIIGSSAAFRHSMEYLCSESSPTPLAFPAFSPLGILLTVSQQQLSPYRTSTGMSLAAATAMSSSLAQVGSNSKCGTL</sequence>
<evidence type="ECO:0000313" key="1">
    <source>
        <dbReference type="EMBL" id="JAE21687.1"/>
    </source>
</evidence>